<keyword evidence="4 6" id="KW-1133">Transmembrane helix</keyword>
<dbReference type="Gene3D" id="1.20.1260.100">
    <property type="entry name" value="TspO/MBR protein"/>
    <property type="match status" value="1"/>
</dbReference>
<evidence type="ECO:0000256" key="4">
    <source>
        <dbReference type="ARBA" id="ARBA00022989"/>
    </source>
</evidence>
<keyword evidence="3 6" id="KW-0812">Transmembrane</keyword>
<evidence type="ECO:0000313" key="8">
    <source>
        <dbReference type="Proteomes" id="UP000034176"/>
    </source>
</evidence>
<dbReference type="GO" id="GO:0016020">
    <property type="term" value="C:membrane"/>
    <property type="evidence" value="ECO:0007669"/>
    <property type="project" value="UniProtKB-SubCell"/>
</dbReference>
<reference evidence="7 8" key="1">
    <citation type="journal article" date="2015" name="Nature">
        <title>rRNA introns, odd ribosomes, and small enigmatic genomes across a large radiation of phyla.</title>
        <authorList>
            <person name="Brown C.T."/>
            <person name="Hug L.A."/>
            <person name="Thomas B.C."/>
            <person name="Sharon I."/>
            <person name="Castelle C.J."/>
            <person name="Singh A."/>
            <person name="Wilkins M.J."/>
            <person name="Williams K.H."/>
            <person name="Banfield J.F."/>
        </authorList>
    </citation>
    <scope>NUCLEOTIDE SEQUENCE [LARGE SCALE GENOMIC DNA]</scope>
</reference>
<proteinExistence type="inferred from homology"/>
<feature type="transmembrane region" description="Helical" evidence="6">
    <location>
        <begin position="7"/>
        <end position="28"/>
    </location>
</feature>
<keyword evidence="5 6" id="KW-0472">Membrane</keyword>
<gene>
    <name evidence="7" type="ORF">UR52_C0002G0063</name>
</gene>
<dbReference type="Pfam" id="PF03073">
    <property type="entry name" value="TspO_MBR"/>
    <property type="match status" value="1"/>
</dbReference>
<name>A0A0G0D951_9BACT</name>
<evidence type="ECO:0000256" key="1">
    <source>
        <dbReference type="ARBA" id="ARBA00004141"/>
    </source>
</evidence>
<dbReference type="InterPro" id="IPR038330">
    <property type="entry name" value="TspO/MBR-related_sf"/>
</dbReference>
<dbReference type="PANTHER" id="PTHR10057">
    <property type="entry name" value="PERIPHERAL-TYPE BENZODIAZEPINE RECEPTOR"/>
    <property type="match status" value="1"/>
</dbReference>
<sequence>MKKLNLGTLMLFVLGSEILGSIGSIFTIPSIKSWYIFLQKPPFTPPNWVFGPAWGILFLLMGIAAYLVWAKGYQKKDVKHALNIFIIQFGFNILWSVVFFGLQSPLFGFIEIVVLWLLIRETYLKFKQIDELAGYLLLPYLVWVTFASYLNFGVMMLNR</sequence>
<comment type="subcellular location">
    <subcellularLocation>
        <location evidence="1">Membrane</location>
        <topology evidence="1">Multi-pass membrane protein</topology>
    </subcellularLocation>
</comment>
<dbReference type="CDD" id="cd15904">
    <property type="entry name" value="TSPO_MBR"/>
    <property type="match status" value="1"/>
</dbReference>
<comment type="caution">
    <text evidence="7">The sequence shown here is derived from an EMBL/GenBank/DDBJ whole genome shotgun (WGS) entry which is preliminary data.</text>
</comment>
<evidence type="ECO:0000256" key="2">
    <source>
        <dbReference type="ARBA" id="ARBA00007524"/>
    </source>
</evidence>
<evidence type="ECO:0008006" key="9">
    <source>
        <dbReference type="Google" id="ProtNLM"/>
    </source>
</evidence>
<protein>
    <recommendedName>
        <fullName evidence="9">TspO and MBR like protein</fullName>
    </recommendedName>
</protein>
<evidence type="ECO:0000256" key="5">
    <source>
        <dbReference type="ARBA" id="ARBA00023136"/>
    </source>
</evidence>
<dbReference type="PIRSF" id="PIRSF005859">
    <property type="entry name" value="PBR"/>
    <property type="match status" value="1"/>
</dbReference>
<dbReference type="FunFam" id="1.20.1260.100:FF:000001">
    <property type="entry name" value="translocator protein 2"/>
    <property type="match status" value="1"/>
</dbReference>
<evidence type="ECO:0000313" key="7">
    <source>
        <dbReference type="EMBL" id="KKP59835.1"/>
    </source>
</evidence>
<dbReference type="AlphaFoldDB" id="A0A0G0D951"/>
<dbReference type="GO" id="GO:0033013">
    <property type="term" value="P:tetrapyrrole metabolic process"/>
    <property type="evidence" value="ECO:0007669"/>
    <property type="project" value="UniProtKB-ARBA"/>
</dbReference>
<evidence type="ECO:0000256" key="6">
    <source>
        <dbReference type="SAM" id="Phobius"/>
    </source>
</evidence>
<dbReference type="Proteomes" id="UP000034176">
    <property type="component" value="Unassembled WGS sequence"/>
</dbReference>
<comment type="similarity">
    <text evidence="2">Belongs to the TspO/BZRP family.</text>
</comment>
<dbReference type="InterPro" id="IPR004307">
    <property type="entry name" value="TspO_MBR"/>
</dbReference>
<dbReference type="EMBL" id="LBPN01000002">
    <property type="protein sequence ID" value="KKP59835.1"/>
    <property type="molecule type" value="Genomic_DNA"/>
</dbReference>
<feature type="transmembrane region" description="Helical" evidence="6">
    <location>
        <begin position="135"/>
        <end position="157"/>
    </location>
</feature>
<feature type="transmembrane region" description="Helical" evidence="6">
    <location>
        <begin position="48"/>
        <end position="69"/>
    </location>
</feature>
<accession>A0A0G0D951</accession>
<organism evidence="7 8">
    <name type="scientific">Candidatus Gottesmanbacteria bacterium GW2011_GWA1_34_13</name>
    <dbReference type="NCBI Taxonomy" id="1618434"/>
    <lineage>
        <taxon>Bacteria</taxon>
        <taxon>Candidatus Gottesmaniibacteriota</taxon>
    </lineage>
</organism>
<dbReference type="PANTHER" id="PTHR10057:SF0">
    <property type="entry name" value="TRANSLOCATOR PROTEIN"/>
    <property type="match status" value="1"/>
</dbReference>
<evidence type="ECO:0000256" key="3">
    <source>
        <dbReference type="ARBA" id="ARBA00022692"/>
    </source>
</evidence>